<proteinExistence type="predicted"/>
<sequence>MAFVYFSNSWRGNSWAAKLRQGDTKPVFWTKNEDAISDQIDADWKAYDEKFSGRGMRIAYDVFTTKEDVLREYKFFINKYKSEAEAHVWIQGTLDGLGPDRMLRYLRANGKRA</sequence>
<comment type="caution">
    <text evidence="1">The sequence shown here is derived from an EMBL/GenBank/DDBJ whole genome shotgun (WGS) entry which is preliminary data.</text>
</comment>
<organism evidence="1">
    <name type="scientific">viral metagenome</name>
    <dbReference type="NCBI Taxonomy" id="1070528"/>
    <lineage>
        <taxon>unclassified sequences</taxon>
        <taxon>metagenomes</taxon>
        <taxon>organismal metagenomes</taxon>
    </lineage>
</organism>
<dbReference type="EMBL" id="BDQA01000378">
    <property type="protein sequence ID" value="GBH21840.1"/>
    <property type="molecule type" value="Genomic_RNA"/>
</dbReference>
<protein>
    <submittedName>
        <fullName evidence="1">Uncharacterized protein</fullName>
    </submittedName>
</protein>
<reference evidence="1" key="1">
    <citation type="submission" date="2017-04" db="EMBL/GenBank/DDBJ databases">
        <title>Unveiling RNA virosphere associated with marine microorganisms.</title>
        <authorList>
            <person name="Urayama S."/>
            <person name="Takaki Y."/>
            <person name="Nishi S."/>
            <person name="Yoshida Y."/>
            <person name="Deguchi S."/>
            <person name="Takai K."/>
            <person name="Nunoura T."/>
        </authorList>
    </citation>
    <scope>NUCLEOTIDE SEQUENCE</scope>
</reference>
<evidence type="ECO:0000313" key="1">
    <source>
        <dbReference type="EMBL" id="GBH21840.1"/>
    </source>
</evidence>
<accession>A0A2V0RLQ4</accession>
<name>A0A2V0RLQ4_9ZZZZ</name>
<dbReference type="AlphaFoldDB" id="A0A2V0RLQ4"/>